<dbReference type="RefSeq" id="WP_253652673.1">
    <property type="nucleotide sequence ID" value="NZ_BAAAOE010000004.1"/>
</dbReference>
<name>A0ABT1GVZ6_9NOCA</name>
<accession>A0ABT1GVZ6</accession>
<reference evidence="1 2" key="1">
    <citation type="submission" date="2022-06" db="EMBL/GenBank/DDBJ databases">
        <title>Genomic Encyclopedia of Archaeal and Bacterial Type Strains, Phase II (KMG-II): from individual species to whole genera.</title>
        <authorList>
            <person name="Goeker M."/>
        </authorList>
    </citation>
    <scope>NUCLEOTIDE SEQUENCE [LARGE SCALE GENOMIC DNA]</scope>
    <source>
        <strain evidence="1 2">DSM 45037</strain>
    </source>
</reference>
<comment type="caution">
    <text evidence="1">The sequence shown here is derived from an EMBL/GenBank/DDBJ whole genome shotgun (WGS) entry which is preliminary data.</text>
</comment>
<evidence type="ECO:0000313" key="1">
    <source>
        <dbReference type="EMBL" id="MCP2159061.1"/>
    </source>
</evidence>
<dbReference type="Proteomes" id="UP001205740">
    <property type="component" value="Unassembled WGS sequence"/>
</dbReference>
<gene>
    <name evidence="1" type="ORF">LX12_000225</name>
</gene>
<dbReference type="EMBL" id="JAMTCG010000001">
    <property type="protein sequence ID" value="MCP2159061.1"/>
    <property type="molecule type" value="Genomic_DNA"/>
</dbReference>
<dbReference type="Gene3D" id="3.40.830.10">
    <property type="entry name" value="LigB-like"/>
    <property type="match status" value="1"/>
</dbReference>
<sequence length="262" mass="26340">MLAAVAIVPGSPSLVPALTGPDTTGPAADLDVPRLAARRVTDRLATAAPGRWVALCAADVHDPVPVGDTGIRCGDLPVDGTYRGFGVDVRVRLQPGAFPTDVDDLMPTTLLAAAWLRSEEAPTVTVDPVVVAPTLDAVGVTSAARVVADLLAGHPAPTGLLVVADGSTGLTPKAPGGLVEGADAVQATVDAAIARADLDALTALDVDDCARARIDGRAVLQIAAAVVRDAGTPVVESESLWHGAPLGVGGHVAWWRIGPAGA</sequence>
<keyword evidence="2" id="KW-1185">Reference proteome</keyword>
<protein>
    <submittedName>
        <fullName evidence="1">Uncharacterized protein</fullName>
    </submittedName>
</protein>
<proteinExistence type="predicted"/>
<organism evidence="1 2">
    <name type="scientific">Williamsia serinedens</name>
    <dbReference type="NCBI Taxonomy" id="391736"/>
    <lineage>
        <taxon>Bacteria</taxon>
        <taxon>Bacillati</taxon>
        <taxon>Actinomycetota</taxon>
        <taxon>Actinomycetes</taxon>
        <taxon>Mycobacteriales</taxon>
        <taxon>Nocardiaceae</taxon>
        <taxon>Williamsia</taxon>
    </lineage>
</organism>
<evidence type="ECO:0000313" key="2">
    <source>
        <dbReference type="Proteomes" id="UP001205740"/>
    </source>
</evidence>